<proteinExistence type="predicted"/>
<dbReference type="GO" id="GO:0006952">
    <property type="term" value="P:defense response"/>
    <property type="evidence" value="ECO:0007669"/>
    <property type="project" value="UniProtKB-KW"/>
</dbReference>
<gene>
    <name evidence="5" type="ORF">AMTR_s00060p00214220</name>
</gene>
<keyword evidence="3" id="KW-0175">Coiled coil</keyword>
<dbReference type="Proteomes" id="UP000017836">
    <property type="component" value="Unassembled WGS sequence"/>
</dbReference>
<feature type="domain" description="TIR" evidence="4">
    <location>
        <begin position="34"/>
        <end position="180"/>
    </location>
</feature>
<evidence type="ECO:0000256" key="1">
    <source>
        <dbReference type="ARBA" id="ARBA00022737"/>
    </source>
</evidence>
<dbReference type="SMART" id="SM00255">
    <property type="entry name" value="TIR"/>
    <property type="match status" value="1"/>
</dbReference>
<dbReference type="InterPro" id="IPR027417">
    <property type="entry name" value="P-loop_NTPase"/>
</dbReference>
<dbReference type="GO" id="GO:0007165">
    <property type="term" value="P:signal transduction"/>
    <property type="evidence" value="ECO:0007669"/>
    <property type="project" value="InterPro"/>
</dbReference>
<dbReference type="HOGENOM" id="CLU_256673_0_0_1"/>
<evidence type="ECO:0000313" key="6">
    <source>
        <dbReference type="Proteomes" id="UP000017836"/>
    </source>
</evidence>
<dbReference type="Gene3D" id="3.80.10.10">
    <property type="entry name" value="Ribonuclease Inhibitor"/>
    <property type="match status" value="4"/>
</dbReference>
<dbReference type="GO" id="GO:0051707">
    <property type="term" value="P:response to other organism"/>
    <property type="evidence" value="ECO:0007669"/>
    <property type="project" value="UniProtKB-ARBA"/>
</dbReference>
<dbReference type="Pfam" id="PF01582">
    <property type="entry name" value="TIR"/>
    <property type="match status" value="1"/>
</dbReference>
<dbReference type="InterPro" id="IPR035897">
    <property type="entry name" value="Toll_tir_struct_dom_sf"/>
</dbReference>
<evidence type="ECO:0000256" key="3">
    <source>
        <dbReference type="SAM" id="Coils"/>
    </source>
</evidence>
<dbReference type="eggNOG" id="ENOG502SK9Z">
    <property type="taxonomic scope" value="Eukaryota"/>
</dbReference>
<dbReference type="Gramene" id="ERM95965">
    <property type="protein sequence ID" value="ERM95965"/>
    <property type="gene ID" value="AMTR_s00060p00214220"/>
</dbReference>
<dbReference type="PRINTS" id="PR00364">
    <property type="entry name" value="DISEASERSIST"/>
</dbReference>
<organism evidence="5 6">
    <name type="scientific">Amborella trichopoda</name>
    <dbReference type="NCBI Taxonomy" id="13333"/>
    <lineage>
        <taxon>Eukaryota</taxon>
        <taxon>Viridiplantae</taxon>
        <taxon>Streptophyta</taxon>
        <taxon>Embryophyta</taxon>
        <taxon>Tracheophyta</taxon>
        <taxon>Spermatophyta</taxon>
        <taxon>Magnoliopsida</taxon>
        <taxon>Amborellales</taxon>
        <taxon>Amborellaceae</taxon>
        <taxon>Amborella</taxon>
    </lineage>
</organism>
<dbReference type="PROSITE" id="PS50104">
    <property type="entry name" value="TIR"/>
    <property type="match status" value="1"/>
</dbReference>
<dbReference type="EMBL" id="KI397373">
    <property type="protein sequence ID" value="ERM95965.1"/>
    <property type="molecule type" value="Genomic_DNA"/>
</dbReference>
<dbReference type="Pfam" id="PF00931">
    <property type="entry name" value="NB-ARC"/>
    <property type="match status" value="1"/>
</dbReference>
<dbReference type="SUPFAM" id="SSF52200">
    <property type="entry name" value="Toll/Interleukin receptor TIR domain"/>
    <property type="match status" value="1"/>
</dbReference>
<dbReference type="Gene3D" id="3.40.50.10140">
    <property type="entry name" value="Toll/interleukin-1 receptor homology (TIR) domain"/>
    <property type="match status" value="1"/>
</dbReference>
<dbReference type="Gene3D" id="3.40.50.300">
    <property type="entry name" value="P-loop containing nucleotide triphosphate hydrolases"/>
    <property type="match status" value="1"/>
</dbReference>
<dbReference type="InterPro" id="IPR036390">
    <property type="entry name" value="WH_DNA-bd_sf"/>
</dbReference>
<dbReference type="InterPro" id="IPR032675">
    <property type="entry name" value="LRR_dom_sf"/>
</dbReference>
<keyword evidence="1" id="KW-0677">Repeat</keyword>
<protein>
    <recommendedName>
        <fullName evidence="4">TIR domain-containing protein</fullName>
    </recommendedName>
</protein>
<dbReference type="SUPFAM" id="SSF52058">
    <property type="entry name" value="L domain-like"/>
    <property type="match status" value="2"/>
</dbReference>
<dbReference type="InterPro" id="IPR002182">
    <property type="entry name" value="NB-ARC"/>
</dbReference>
<evidence type="ECO:0000256" key="2">
    <source>
        <dbReference type="ARBA" id="ARBA00022821"/>
    </source>
</evidence>
<dbReference type="Gene3D" id="1.10.8.430">
    <property type="entry name" value="Helical domain of apoptotic protease-activating factors"/>
    <property type="match status" value="1"/>
</dbReference>
<dbReference type="InterPro" id="IPR042197">
    <property type="entry name" value="Apaf_helical"/>
</dbReference>
<dbReference type="OMA" id="HINGANC"/>
<dbReference type="InterPro" id="IPR044974">
    <property type="entry name" value="Disease_R_plants"/>
</dbReference>
<dbReference type="InterPro" id="IPR055414">
    <property type="entry name" value="LRR_R13L4/SHOC2-like"/>
</dbReference>
<dbReference type="PANTHER" id="PTHR11017">
    <property type="entry name" value="LEUCINE-RICH REPEAT-CONTAINING PROTEIN"/>
    <property type="match status" value="1"/>
</dbReference>
<name>W1NL71_AMBTC</name>
<sequence>MPRSSSSRVQKLFSRWFRPDTSTMEVNTCNVDSRKCEIFICHSPSLEVQNGIAKDLLLHLQKLNISTLCSRNCSIPNEEVINEATVCIVILTRDFANCTLCLEELRLMHQSKIHMIPIFYDVRPSEVRRTEKGVFRLAFEGAEKSMQKEEWKFFLQKTGYLSGWKFSDFRWNSRKLLKAVVQDAIKMVNANVLEVAKHPVGLAEKTEKLQRLLEVGREGRGARVLGLVGMGGIGKTTLAKEFFNIMRSQFKASCFVDDIKDRVVRAGLEKVQGFLLKDLLQIDNQIHSINQGKFLLRKCLVRAEVIIVLDNIDDFDQLDALQVPEVVHCTSIVLITTRDRRLVECIPNVLIYDMDGLEKHYAKELFCWHAFLMPQPALGFDVLVDKFVTYCNGLPLSLETLGAQVFGETIHIWERILQTIVEIIPGDIDRHLRVSYDALDWSEKQIFLDIASFFIGEDKDMAIRVWDALKWFGSAGVRSLQHKCLVKLEKNKFRMHDQLRDMAAKILEEENFNNPGCRSRLWRPNDVIKVLDEGSGSETVQGLTLVVNAVEDDGIHSFVVPKSKVIRKKGGHLPWSLSSFAPMTELQLLILEDACIEGDFSFLSRKLLCFRWRHSPSESFPVGLPVTNLHVLDMSGGKFSHLWSDIQEIPVQLQELNLRGCLYLQGFPKSIKLLTRLEKLVLSHCLSLVAISDEFCDIQALKYLDLSGCENMQALPDNIGNLRNLQYLDLSDCERLEYLPPTIGDLLKLEHLDLKGCTALLEIPESFKKLTEIRYLDFEQCCKLQVEKDIIGGFQKLEFFRALSCKTFYFPSVISCQRCIRKLWVSCSQFTELPEYFGELTSLEELRLWNGHGVRAFPTTLFTKLTQLKKLTIGLFTLLEDLGSSVKHLRKLTLFSILSCRIHCLPMEMSDLKNMEFLFIHNCRKLMKLPVGSLSGLVTLSLSGTPQLKLDPEAFPELSAIKKLCIDECVITDGFLKFVFEGFPSLEELELGNLRLPNMLGIGKYPANLQSVSISSCTNIKEFEIVGAFKSLRIKDCPGLRKIIASKFSTKLQTLYLGHCKHLVDVCSIENLHNLEYLNFEGCFDLESIENLEKLNKLTEFHLFLSDKYLVGGTNQEKKKVLMKGTDWLQKFIGNKQPQATHLSAEVNLLTSNLDIHPYFQQIFAHSSSEFKFRLPPTRSMMGTVMICFICQHSKSKNILIGPSGGMKSVLYRPIDLHLVNGANKNQISQYRVYDSGTFLHIGIFTEEYMVMEMLAEESELVLSAGSSDLIYGAWACLLPVSEKHLVGEIISRQINMLKVHKKNDKNYVEREEVEKKKLKDEVQDLMFDMDLHNVYALDIANFIVQRTYMLCNTSIYVSLHGFAST</sequence>
<keyword evidence="2" id="KW-0611">Plant defense</keyword>
<keyword evidence="6" id="KW-1185">Reference proteome</keyword>
<dbReference type="PANTHER" id="PTHR11017:SF365">
    <property type="entry name" value="TMV RESISTANCE PROTEIN N-LIKE"/>
    <property type="match status" value="1"/>
</dbReference>
<dbReference type="GO" id="GO:0043531">
    <property type="term" value="F:ADP binding"/>
    <property type="evidence" value="ECO:0007669"/>
    <property type="project" value="InterPro"/>
</dbReference>
<dbReference type="SUPFAM" id="SSF46785">
    <property type="entry name" value="Winged helix' DNA-binding domain"/>
    <property type="match status" value="1"/>
</dbReference>
<accession>W1NL71</accession>
<dbReference type="InterPro" id="IPR000157">
    <property type="entry name" value="TIR_dom"/>
</dbReference>
<feature type="coiled-coil region" evidence="3">
    <location>
        <begin position="1302"/>
        <end position="1329"/>
    </location>
</feature>
<evidence type="ECO:0000259" key="4">
    <source>
        <dbReference type="PROSITE" id="PS50104"/>
    </source>
</evidence>
<evidence type="ECO:0000313" key="5">
    <source>
        <dbReference type="EMBL" id="ERM95965.1"/>
    </source>
</evidence>
<dbReference type="SUPFAM" id="SSF52540">
    <property type="entry name" value="P-loop containing nucleoside triphosphate hydrolases"/>
    <property type="match status" value="1"/>
</dbReference>
<reference evidence="6" key="1">
    <citation type="journal article" date="2013" name="Science">
        <title>The Amborella genome and the evolution of flowering plants.</title>
        <authorList>
            <consortium name="Amborella Genome Project"/>
        </authorList>
    </citation>
    <scope>NUCLEOTIDE SEQUENCE [LARGE SCALE GENOMIC DNA]</scope>
</reference>
<dbReference type="Pfam" id="PF23598">
    <property type="entry name" value="LRR_14"/>
    <property type="match status" value="1"/>
</dbReference>